<keyword evidence="4" id="KW-1185">Reference proteome</keyword>
<evidence type="ECO:0000256" key="1">
    <source>
        <dbReference type="RuleBase" id="RU000487"/>
    </source>
</evidence>
<dbReference type="Pfam" id="PF00022">
    <property type="entry name" value="Actin"/>
    <property type="match status" value="1"/>
</dbReference>
<dbReference type="InterPro" id="IPR004000">
    <property type="entry name" value="Actin"/>
</dbReference>
<dbReference type="CDD" id="cd10207">
    <property type="entry name" value="ASKHA_NBD_Arp10"/>
    <property type="match status" value="1"/>
</dbReference>
<gene>
    <name evidence="3" type="ORF">HK105_200524</name>
</gene>
<dbReference type="Gene3D" id="3.90.640.10">
    <property type="entry name" value="Actin, Chain A, domain 4"/>
    <property type="match status" value="1"/>
</dbReference>
<feature type="region of interest" description="Disordered" evidence="2">
    <location>
        <begin position="463"/>
        <end position="482"/>
    </location>
</feature>
<sequence>MDRTRISAASGIAAGSGASLGAGSTFTSPAVSALASSSSTSLLKKASFYGTDDRIVLDIGTFAVRAGFSGERTPRQTVVPCASATEHSAAKGGLAAAVRFSADPLDEPAPLASVAATKMVPPFVPSHEMAPLEVAQLQALLRSVFQRSLLTDAKLKRIIVCESPFAPVELKRQLAMLLFHRFGVKSISFIPGPFAALLATGHSVGLVVDCGHNETTVLPIYDNMPLLAYAQTVPLGGRAISERLRMLVREHGVIIEAGRDVPREPTEAELKQSREIIDGLGDTFWESLKTRIVVAPAAAAVERAALGSPGQARNVQSSGSIEIRLGPMLVLHFPDSIRQAAVNVLFEGDDEGRSLQSCVIDAVFKCPIAIRNELMQNVLATGGTFSIPGLQELLRHQIERLGDDPLHMLHKARRLAYSMNFIYSPFQPSLRAWVGGKPSLAGAVKMQASSELTREDFIANGTVPDWTNIPPPVEPAPESDSLWSKQAIKDRRRSHATLAGSMGGLGVLGGLPGSPSIHITSSSRRSSILNSPLH</sequence>
<comment type="caution">
    <text evidence="3">The sequence shown here is derived from an EMBL/GenBank/DDBJ whole genome shotgun (WGS) entry which is preliminary data.</text>
</comment>
<evidence type="ECO:0008006" key="5">
    <source>
        <dbReference type="Google" id="ProtNLM"/>
    </source>
</evidence>
<evidence type="ECO:0000313" key="3">
    <source>
        <dbReference type="EMBL" id="KAL2919612.1"/>
    </source>
</evidence>
<proteinExistence type="inferred from homology"/>
<dbReference type="SUPFAM" id="SSF53067">
    <property type="entry name" value="Actin-like ATPase domain"/>
    <property type="match status" value="2"/>
</dbReference>
<dbReference type="SMART" id="SM00268">
    <property type="entry name" value="ACTIN"/>
    <property type="match status" value="1"/>
</dbReference>
<evidence type="ECO:0000313" key="4">
    <source>
        <dbReference type="Proteomes" id="UP001527925"/>
    </source>
</evidence>
<name>A0ABR4NJA4_9FUNG</name>
<dbReference type="Proteomes" id="UP001527925">
    <property type="component" value="Unassembled WGS sequence"/>
</dbReference>
<reference evidence="3 4" key="1">
    <citation type="submission" date="2023-09" db="EMBL/GenBank/DDBJ databases">
        <title>Pangenome analysis of Batrachochytrium dendrobatidis and related Chytrids.</title>
        <authorList>
            <person name="Yacoub M.N."/>
            <person name="Stajich J.E."/>
            <person name="James T.Y."/>
        </authorList>
    </citation>
    <scope>NUCLEOTIDE SEQUENCE [LARGE SCALE GENOMIC DNA]</scope>
    <source>
        <strain evidence="3 4">JEL0888</strain>
    </source>
</reference>
<comment type="similarity">
    <text evidence="1">Belongs to the actin family.</text>
</comment>
<accession>A0ABR4NJA4</accession>
<dbReference type="Gene3D" id="3.30.420.40">
    <property type="match status" value="2"/>
</dbReference>
<evidence type="ECO:0000256" key="2">
    <source>
        <dbReference type="SAM" id="MobiDB-lite"/>
    </source>
</evidence>
<dbReference type="EMBL" id="JADGIZ020000002">
    <property type="protein sequence ID" value="KAL2919612.1"/>
    <property type="molecule type" value="Genomic_DNA"/>
</dbReference>
<protein>
    <recommendedName>
        <fullName evidence="5">Actin-related protein 10</fullName>
    </recommendedName>
</protein>
<dbReference type="InterPro" id="IPR043129">
    <property type="entry name" value="ATPase_NBD"/>
</dbReference>
<dbReference type="PANTHER" id="PTHR11937">
    <property type="entry name" value="ACTIN"/>
    <property type="match status" value="1"/>
</dbReference>
<organism evidence="3 4">
    <name type="scientific">Polyrhizophydium stewartii</name>
    <dbReference type="NCBI Taxonomy" id="2732419"/>
    <lineage>
        <taxon>Eukaryota</taxon>
        <taxon>Fungi</taxon>
        <taxon>Fungi incertae sedis</taxon>
        <taxon>Chytridiomycota</taxon>
        <taxon>Chytridiomycota incertae sedis</taxon>
        <taxon>Chytridiomycetes</taxon>
        <taxon>Rhizophydiales</taxon>
        <taxon>Rhizophydiales incertae sedis</taxon>
        <taxon>Polyrhizophydium</taxon>
    </lineage>
</organism>